<organism evidence="7 8">
    <name type="scientific">Oreochromis niloticus</name>
    <name type="common">Nile tilapia</name>
    <name type="synonym">Tilapia nilotica</name>
    <dbReference type="NCBI Taxonomy" id="8128"/>
    <lineage>
        <taxon>Eukaryota</taxon>
        <taxon>Metazoa</taxon>
        <taxon>Chordata</taxon>
        <taxon>Craniata</taxon>
        <taxon>Vertebrata</taxon>
        <taxon>Euteleostomi</taxon>
        <taxon>Actinopterygii</taxon>
        <taxon>Neopterygii</taxon>
        <taxon>Teleostei</taxon>
        <taxon>Neoteleostei</taxon>
        <taxon>Acanthomorphata</taxon>
        <taxon>Ovalentaria</taxon>
        <taxon>Cichlomorphae</taxon>
        <taxon>Cichliformes</taxon>
        <taxon>Cichlidae</taxon>
        <taxon>African cichlids</taxon>
        <taxon>Pseudocrenilabrinae</taxon>
        <taxon>Oreochromini</taxon>
        <taxon>Oreochromis</taxon>
    </lineage>
</organism>
<dbReference type="GO" id="GO:0006520">
    <property type="term" value="P:amino acid metabolic process"/>
    <property type="evidence" value="ECO:0007669"/>
    <property type="project" value="TreeGrafter"/>
</dbReference>
<dbReference type="InterPro" id="IPR004839">
    <property type="entry name" value="Aminotransferase_I/II_large"/>
</dbReference>
<feature type="domain" description="Myb/SANT-like DNA-binding" evidence="6">
    <location>
        <begin position="12"/>
        <end position="95"/>
    </location>
</feature>
<keyword evidence="3" id="KW-0175">Coiled coil</keyword>
<proteinExistence type="inferred from homology"/>
<feature type="region of interest" description="Disordered" evidence="4">
    <location>
        <begin position="771"/>
        <end position="799"/>
    </location>
</feature>
<reference evidence="7" key="3">
    <citation type="submission" date="2025-09" db="UniProtKB">
        <authorList>
            <consortium name="Ensembl"/>
        </authorList>
    </citation>
    <scope>IDENTIFICATION</scope>
</reference>
<keyword evidence="2" id="KW-0663">Pyridoxal phosphate</keyword>
<dbReference type="InterPro" id="IPR015421">
    <property type="entry name" value="PyrdxlP-dep_Trfase_major"/>
</dbReference>
<feature type="compositionally biased region" description="Basic and acidic residues" evidence="4">
    <location>
        <begin position="200"/>
        <end position="210"/>
    </location>
</feature>
<dbReference type="FunFam" id="1.10.10.60:FF:000032">
    <property type="entry name" value="Zinc finger and SCAN domain-containing 20"/>
    <property type="match status" value="1"/>
</dbReference>
<reference evidence="8" key="1">
    <citation type="submission" date="2012-01" db="EMBL/GenBank/DDBJ databases">
        <title>The Genome Sequence of Oreochromis niloticus (Nile Tilapia).</title>
        <authorList>
            <consortium name="Broad Institute Genome Assembly Team"/>
            <consortium name="Broad Institute Sequencing Platform"/>
            <person name="Di Palma F."/>
            <person name="Johnson J."/>
            <person name="Lander E.S."/>
            <person name="Lindblad-Toh K."/>
        </authorList>
    </citation>
    <scope>NUCLEOTIDE SEQUENCE [LARGE SCALE GENOMIC DNA]</scope>
</reference>
<dbReference type="GO" id="GO:0030170">
    <property type="term" value="F:pyridoxal phosphate binding"/>
    <property type="evidence" value="ECO:0007669"/>
    <property type="project" value="InterPro"/>
</dbReference>
<evidence type="ECO:0000256" key="2">
    <source>
        <dbReference type="ARBA" id="ARBA00022898"/>
    </source>
</evidence>
<dbReference type="Gene3D" id="1.10.10.60">
    <property type="entry name" value="Homeodomain-like"/>
    <property type="match status" value="1"/>
</dbReference>
<dbReference type="Pfam" id="PF00155">
    <property type="entry name" value="Aminotran_1_2"/>
    <property type="match status" value="1"/>
</dbReference>
<dbReference type="AlphaFoldDB" id="A0A669CYB0"/>
<gene>
    <name evidence="7" type="primary">accs</name>
</gene>
<dbReference type="InterPro" id="IPR050478">
    <property type="entry name" value="Ethylene_sulfur-biosynth"/>
</dbReference>
<accession>A0A669CYB0</accession>
<dbReference type="PANTHER" id="PTHR43795">
    <property type="entry name" value="BIFUNCTIONAL ASPARTATE AMINOTRANSFERASE AND GLUTAMATE/ASPARTATE-PREPHENATE AMINOTRANSFERASE-RELATED"/>
    <property type="match status" value="1"/>
</dbReference>
<evidence type="ECO:0000256" key="3">
    <source>
        <dbReference type="SAM" id="Coils"/>
    </source>
</evidence>
<dbReference type="InterPro" id="IPR015424">
    <property type="entry name" value="PyrdxlP-dep_Trfase"/>
</dbReference>
<comment type="similarity">
    <text evidence="1">Belongs to the class-I pyridoxal-phosphate-dependent aminotransferase family.</text>
</comment>
<dbReference type="Proteomes" id="UP000005207">
    <property type="component" value="Linkage group LG7"/>
</dbReference>
<evidence type="ECO:0000256" key="4">
    <source>
        <dbReference type="SAM" id="MobiDB-lite"/>
    </source>
</evidence>
<dbReference type="PRINTS" id="PR00753">
    <property type="entry name" value="ACCSYNTHASE"/>
</dbReference>
<sequence>MDFRGRRHERGSNWTDPEIVELLQLWSDESVQIELESSLRNQRVFDRIAHILREKGIYRTGDQCREKIKKMKLEYRRIKDNHKMRSWKFYDVMDRVLANRPAITYSSLGGAVIAQQVFQSSGAPEESMLNSGEAPPEMYYGSGDDQETDGQSLLEPEDTLGQAESTLNTRISPSGCFSDLNMTGSATATTLAAGGPVSHDTSDEPRKEGSRQQTSVRQRKRRRGGKTSWSLASFLSWQQSAEERLLSLEEARLERELQAEERREQREERRAEQERQHELRLFSMLTGVLLAVREESIFNQETKKSQLTSVKACKMSQNALETLRGEEGPGNSVYLSERGNSIRLHEGILQEGYIQYGMDRHHDTDNPDGIINMGTSENKLCYDLLHKRLTKPDMLHINPSLLQYSDWRGHAFLREAVAKFLTHYCCSPNPLKADNVVVMNGCGSLFSCIAAVICDPKDAILIPTPFYGVITEDLHLYSDVKLFHVPLDCEADGKDNRPFRLTVGKLEEGLQRAKEEGLTIRGVILMNPHNPLAEIYSLKEMITFLEFAKRNALHAIVDEVYMLTVFDESVTFQSVLSADSLPDPQRTHVMWGMSKDFAMAGIRIGTLYTENRDLVEALAKLGSFHGVPGTTQHQVAQLLQDKEWINEEFLPENRRRLKAACSYMTGELLSMGIPFLDRPATLYVWADLRKYLQESSFEEELSLWKCFLRHKVLLSCGQAFCCSVPGWFRIVFADQQHHLQLGQYQQHSQCLLPVKKDNAGSDNAATVNPKALAENNSSDQLKERDSPVPDTGSLATEDCQASKPAESLDTLIGTLRHQIRSSDWLEKSTPELSAGEDPEIFDVFKVLLQRARK</sequence>
<evidence type="ECO:0000313" key="7">
    <source>
        <dbReference type="Ensembl" id="ENSONIP00000053358.1"/>
    </source>
</evidence>
<feature type="coiled-coil region" evidence="3">
    <location>
        <begin position="243"/>
        <end position="277"/>
    </location>
</feature>
<dbReference type="InterPro" id="IPR044822">
    <property type="entry name" value="Myb_DNA-bind_4"/>
</dbReference>
<keyword evidence="8" id="KW-1185">Reference proteome</keyword>
<feature type="region of interest" description="Disordered" evidence="4">
    <location>
        <begin position="121"/>
        <end position="152"/>
    </location>
</feature>
<dbReference type="SUPFAM" id="SSF53383">
    <property type="entry name" value="PLP-dependent transferases"/>
    <property type="match status" value="1"/>
</dbReference>
<dbReference type="Ensembl" id="ENSONIT00000040368.1">
    <property type="protein sequence ID" value="ENSONIP00000053358.1"/>
    <property type="gene ID" value="ENSONIG00000014595.2"/>
</dbReference>
<evidence type="ECO:0000259" key="5">
    <source>
        <dbReference type="Pfam" id="PF00155"/>
    </source>
</evidence>
<protein>
    <submittedName>
        <fullName evidence="7">1-aminocyclopropane-1-carboxylate synthase-like protein 1</fullName>
    </submittedName>
</protein>
<dbReference type="InterPro" id="IPR004838">
    <property type="entry name" value="NHTrfase_class1_PyrdxlP-BS"/>
</dbReference>
<evidence type="ECO:0000259" key="6">
    <source>
        <dbReference type="Pfam" id="PF13837"/>
    </source>
</evidence>
<dbReference type="PROSITE" id="PS00105">
    <property type="entry name" value="AA_TRANSFER_CLASS_1"/>
    <property type="match status" value="1"/>
</dbReference>
<reference evidence="7" key="2">
    <citation type="submission" date="2025-08" db="UniProtKB">
        <authorList>
            <consortium name="Ensembl"/>
        </authorList>
    </citation>
    <scope>IDENTIFICATION</scope>
</reference>
<feature type="region of interest" description="Disordered" evidence="4">
    <location>
        <begin position="190"/>
        <end position="225"/>
    </location>
</feature>
<dbReference type="GO" id="GO:0008483">
    <property type="term" value="F:transaminase activity"/>
    <property type="evidence" value="ECO:0007669"/>
    <property type="project" value="TreeGrafter"/>
</dbReference>
<dbReference type="Gene3D" id="3.40.640.10">
    <property type="entry name" value="Type I PLP-dependent aspartate aminotransferase-like (Major domain)"/>
    <property type="match status" value="1"/>
</dbReference>
<evidence type="ECO:0000313" key="8">
    <source>
        <dbReference type="Proteomes" id="UP000005207"/>
    </source>
</evidence>
<dbReference type="Pfam" id="PF13837">
    <property type="entry name" value="Myb_DNA-bind_4"/>
    <property type="match status" value="1"/>
</dbReference>
<name>A0A669CYB0_ORENI</name>
<dbReference type="InterPro" id="IPR015422">
    <property type="entry name" value="PyrdxlP-dep_Trfase_small"/>
</dbReference>
<feature type="domain" description="Aminotransferase class I/classII large" evidence="5">
    <location>
        <begin position="376"/>
        <end position="734"/>
    </location>
</feature>
<dbReference type="PANTHER" id="PTHR43795:SF17">
    <property type="entry name" value="1-AMINOCYCLOPROPANE-1-CARBOXYLATE SYNTHASE-LIKE PROTEIN 1"/>
    <property type="match status" value="1"/>
</dbReference>
<evidence type="ECO:0000256" key="1">
    <source>
        <dbReference type="ARBA" id="ARBA00007441"/>
    </source>
</evidence>
<dbReference type="Gene3D" id="3.90.1150.10">
    <property type="entry name" value="Aspartate Aminotransferase, domain 1"/>
    <property type="match status" value="1"/>
</dbReference>
<dbReference type="CDD" id="cd00609">
    <property type="entry name" value="AAT_like"/>
    <property type="match status" value="1"/>
</dbReference>
<dbReference type="GeneTree" id="ENSGT00940000164760"/>